<organism evidence="3 4">
    <name type="scientific">Batrachochytrium salamandrivorans</name>
    <dbReference type="NCBI Taxonomy" id="1357716"/>
    <lineage>
        <taxon>Eukaryota</taxon>
        <taxon>Fungi</taxon>
        <taxon>Fungi incertae sedis</taxon>
        <taxon>Chytridiomycota</taxon>
        <taxon>Chytridiomycota incertae sedis</taxon>
        <taxon>Chytridiomycetes</taxon>
        <taxon>Rhizophydiales</taxon>
        <taxon>Rhizophydiales incertae sedis</taxon>
        <taxon>Batrachochytrium</taxon>
    </lineage>
</organism>
<protein>
    <submittedName>
        <fullName evidence="3">Uncharacterized protein</fullName>
    </submittedName>
</protein>
<evidence type="ECO:0000256" key="1">
    <source>
        <dbReference type="SAM" id="MobiDB-lite"/>
    </source>
</evidence>
<evidence type="ECO:0000313" key="4">
    <source>
        <dbReference type="Proteomes" id="UP001648503"/>
    </source>
</evidence>
<reference evidence="3 4" key="1">
    <citation type="submission" date="2021-02" db="EMBL/GenBank/DDBJ databases">
        <title>Variation within the Batrachochytrium salamandrivorans European outbreak.</title>
        <authorList>
            <person name="Kelly M."/>
            <person name="Pasmans F."/>
            <person name="Shea T.P."/>
            <person name="Munoz J.F."/>
            <person name="Carranza S."/>
            <person name="Cuomo C.A."/>
            <person name="Martel A."/>
        </authorList>
    </citation>
    <scope>NUCLEOTIDE SEQUENCE [LARGE SCALE GENOMIC DNA]</scope>
    <source>
        <strain evidence="3 4">AMFP18/2</strain>
    </source>
</reference>
<keyword evidence="4" id="KW-1185">Reference proteome</keyword>
<dbReference type="Proteomes" id="UP001648503">
    <property type="component" value="Unassembled WGS sequence"/>
</dbReference>
<feature type="region of interest" description="Disordered" evidence="1">
    <location>
        <begin position="47"/>
        <end position="83"/>
    </location>
</feature>
<feature type="chain" id="PRO_5045356344" evidence="2">
    <location>
        <begin position="19"/>
        <end position="212"/>
    </location>
</feature>
<comment type="caution">
    <text evidence="3">The sequence shown here is derived from an EMBL/GenBank/DDBJ whole genome shotgun (WGS) entry which is preliminary data.</text>
</comment>
<sequence length="212" mass="23997">MKVKALIVAAMVITSVNAGWLDRFINWLGYKYDSELVFPPSIPEHGPGSVLPSNLPDSTLDDAQDLDPYNQEPGDGSNDGDEELTCDSIIADLTKLQVKMLELAEDFQDQLPAFYELKSRADDLKDEEMDNYHVSRREVEAMLEDIKAEFTYLNARYSEDWADLTHKGCWNDYLHLMAPAEMTQISMFLNVLQSSSGNEKIHGEDVVSLDRK</sequence>
<keyword evidence="2" id="KW-0732">Signal</keyword>
<evidence type="ECO:0000256" key="2">
    <source>
        <dbReference type="SAM" id="SignalP"/>
    </source>
</evidence>
<dbReference type="EMBL" id="JAFCIX010000406">
    <property type="protein sequence ID" value="KAH6591499.1"/>
    <property type="molecule type" value="Genomic_DNA"/>
</dbReference>
<proteinExistence type="predicted"/>
<accession>A0ABQ8F4K0</accession>
<evidence type="ECO:0000313" key="3">
    <source>
        <dbReference type="EMBL" id="KAH6591499.1"/>
    </source>
</evidence>
<gene>
    <name evidence="3" type="ORF">BASA50_008675</name>
</gene>
<feature type="signal peptide" evidence="2">
    <location>
        <begin position="1"/>
        <end position="18"/>
    </location>
</feature>
<name>A0ABQ8F4K0_9FUNG</name>